<dbReference type="Proteomes" id="UP000298471">
    <property type="component" value="Unassembled WGS sequence"/>
</dbReference>
<evidence type="ECO:0008006" key="4">
    <source>
        <dbReference type="Google" id="ProtNLM"/>
    </source>
</evidence>
<dbReference type="RefSeq" id="WP_135391420.1">
    <property type="nucleotide sequence ID" value="NZ_SRMB01000001.1"/>
</dbReference>
<dbReference type="AlphaFoldDB" id="A0A4Z0QDB8"/>
<proteinExistence type="predicted"/>
<evidence type="ECO:0000256" key="1">
    <source>
        <dbReference type="SAM" id="SignalP"/>
    </source>
</evidence>
<dbReference type="EMBL" id="SRMB01000001">
    <property type="protein sequence ID" value="TGE28047.1"/>
    <property type="molecule type" value="Genomic_DNA"/>
</dbReference>
<name>A0A4Z0QDB8_9BACT</name>
<reference evidence="2 3" key="1">
    <citation type="submission" date="2019-04" db="EMBL/GenBank/DDBJ databases">
        <authorList>
            <person name="Feng G."/>
            <person name="Zhang J."/>
            <person name="Zhu H."/>
        </authorList>
    </citation>
    <scope>NUCLEOTIDE SEQUENCE [LARGE SCALE GENOMIC DNA]</scope>
    <source>
        <strain evidence="2 3">9PBR-1</strain>
    </source>
</reference>
<feature type="signal peptide" evidence="1">
    <location>
        <begin position="1"/>
        <end position="19"/>
    </location>
</feature>
<dbReference type="OrthoDB" id="877227at2"/>
<feature type="chain" id="PRO_5021486282" description="PorT family protein" evidence="1">
    <location>
        <begin position="20"/>
        <end position="386"/>
    </location>
</feature>
<gene>
    <name evidence="2" type="ORF">E5K02_00860</name>
</gene>
<sequence length="386" mass="42256">MKHFYLATLLLCGTVGASAQGLPGYVITPAGDTLRGIVAEKSPQRIGLYRPNAPIALYRPEQLRGYGVGRQAAYLSRIVHLSTGADSVRFVHPVLQGRASLYTSGTDALLQPAGQQELYELTPLNWHLLFHRYLSGCPNLAVSTPEALQKPFSKEEVERQIILYNSCGPTGQSLTFTEDHSQGWLARYGFWGGTTLTSMKLNDNFRDYLPSRTKPGSGYVLGLEAMAVRANGLFLGGQVVFSQHQTETAPYTYSLYATPAPQTFTETLAFRYLQTSIRGSIGSSFGPPRLVTPFGSVGLAMTSTYQTKEIITQTSSPTGPQTLEKDLENGGNFYLEGNLGIWIRSSATTSVRLSLQYGWGYLTNHTFNAGSTQVLMGQVGYFFLSH</sequence>
<accession>A0A4Z0QDB8</accession>
<protein>
    <recommendedName>
        <fullName evidence="4">PorT family protein</fullName>
    </recommendedName>
</protein>
<keyword evidence="3" id="KW-1185">Reference proteome</keyword>
<organism evidence="2 3">
    <name type="scientific">Hymenobacter metallicola</name>
    <dbReference type="NCBI Taxonomy" id="2563114"/>
    <lineage>
        <taxon>Bacteria</taxon>
        <taxon>Pseudomonadati</taxon>
        <taxon>Bacteroidota</taxon>
        <taxon>Cytophagia</taxon>
        <taxon>Cytophagales</taxon>
        <taxon>Hymenobacteraceae</taxon>
        <taxon>Hymenobacter</taxon>
    </lineage>
</organism>
<keyword evidence="1" id="KW-0732">Signal</keyword>
<comment type="caution">
    <text evidence="2">The sequence shown here is derived from an EMBL/GenBank/DDBJ whole genome shotgun (WGS) entry which is preliminary data.</text>
</comment>
<evidence type="ECO:0000313" key="2">
    <source>
        <dbReference type="EMBL" id="TGE28047.1"/>
    </source>
</evidence>
<evidence type="ECO:0000313" key="3">
    <source>
        <dbReference type="Proteomes" id="UP000298471"/>
    </source>
</evidence>